<dbReference type="SMART" id="SM00530">
    <property type="entry name" value="HTH_XRE"/>
    <property type="match status" value="1"/>
</dbReference>
<sequence length="175" mass="19567">MSKKRLVNDIRKIMSQVGSRLREERLRIGLSQDEFAAVGGITRRSQSAYESDERSPDASYLLGVRAIGVDIYYVLTGERISAEHGAGEVKADSEEAEFLEVYRQLNETGKATLQSFIGSVLNQTVMLKAGTPRRAKRLPENRRAALDQRAAENVDRAMAEIERLRAERAAKDAKK</sequence>
<gene>
    <name evidence="3" type="ORF">ACGTRS_32575</name>
</gene>
<feature type="domain" description="HTH cro/C1-type" evidence="2">
    <location>
        <begin position="21"/>
        <end position="74"/>
    </location>
</feature>
<comment type="caution">
    <text evidence="3">The sequence shown here is derived from an EMBL/GenBank/DDBJ whole genome shotgun (WGS) entry which is preliminary data.</text>
</comment>
<evidence type="ECO:0000259" key="2">
    <source>
        <dbReference type="PROSITE" id="PS50943"/>
    </source>
</evidence>
<dbReference type="RefSeq" id="WP_395131832.1">
    <property type="nucleotide sequence ID" value="NZ_JBIMPM010000079.1"/>
</dbReference>
<keyword evidence="4" id="KW-1185">Reference proteome</keyword>
<dbReference type="InterPro" id="IPR001387">
    <property type="entry name" value="Cro/C1-type_HTH"/>
</dbReference>
<accession>A0ABW7LHH9</accession>
<dbReference type="PROSITE" id="PS50943">
    <property type="entry name" value="HTH_CROC1"/>
    <property type="match status" value="1"/>
</dbReference>
<evidence type="ECO:0000256" key="1">
    <source>
        <dbReference type="SAM" id="Coils"/>
    </source>
</evidence>
<dbReference type="Proteomes" id="UP001609186">
    <property type="component" value="Unassembled WGS sequence"/>
</dbReference>
<dbReference type="InterPro" id="IPR010982">
    <property type="entry name" value="Lambda_DNA-bd_dom_sf"/>
</dbReference>
<dbReference type="EMBL" id="JBIMPM010000079">
    <property type="protein sequence ID" value="MFH5255978.1"/>
    <property type="molecule type" value="Genomic_DNA"/>
</dbReference>
<reference evidence="3 4" key="1">
    <citation type="submission" date="2024-10" db="EMBL/GenBank/DDBJ databases">
        <title>Burkholderia semiarida in Mexico.</title>
        <authorList>
            <person name="Estrada P."/>
        </authorList>
    </citation>
    <scope>NUCLEOTIDE SEQUENCE [LARGE SCALE GENOMIC DNA]</scope>
    <source>
        <strain evidence="3 4">CLM7-1</strain>
    </source>
</reference>
<dbReference type="SUPFAM" id="SSF47413">
    <property type="entry name" value="lambda repressor-like DNA-binding domains"/>
    <property type="match status" value="1"/>
</dbReference>
<dbReference type="Gene3D" id="1.10.260.40">
    <property type="entry name" value="lambda repressor-like DNA-binding domains"/>
    <property type="match status" value="1"/>
</dbReference>
<keyword evidence="1" id="KW-0175">Coiled coil</keyword>
<evidence type="ECO:0000313" key="4">
    <source>
        <dbReference type="Proteomes" id="UP001609186"/>
    </source>
</evidence>
<evidence type="ECO:0000313" key="3">
    <source>
        <dbReference type="EMBL" id="MFH5255978.1"/>
    </source>
</evidence>
<protein>
    <submittedName>
        <fullName evidence="3">Helix-turn-helix domain-containing protein</fullName>
    </submittedName>
</protein>
<dbReference type="Pfam" id="PF01381">
    <property type="entry name" value="HTH_3"/>
    <property type="match status" value="1"/>
</dbReference>
<dbReference type="CDD" id="cd00093">
    <property type="entry name" value="HTH_XRE"/>
    <property type="match status" value="1"/>
</dbReference>
<organism evidence="3 4">
    <name type="scientific">Burkholderia semiarida</name>
    <dbReference type="NCBI Taxonomy" id="2843303"/>
    <lineage>
        <taxon>Bacteria</taxon>
        <taxon>Pseudomonadati</taxon>
        <taxon>Pseudomonadota</taxon>
        <taxon>Betaproteobacteria</taxon>
        <taxon>Burkholderiales</taxon>
        <taxon>Burkholderiaceae</taxon>
        <taxon>Burkholderia</taxon>
        <taxon>Burkholderia cepacia complex</taxon>
    </lineage>
</organism>
<feature type="coiled-coil region" evidence="1">
    <location>
        <begin position="147"/>
        <end position="174"/>
    </location>
</feature>
<name>A0ABW7LHH9_9BURK</name>
<proteinExistence type="predicted"/>